<keyword evidence="3" id="KW-0645">Protease</keyword>
<keyword evidence="5" id="KW-0479">Metal-binding</keyword>
<dbReference type="GO" id="GO:0046872">
    <property type="term" value="F:metal ion binding"/>
    <property type="evidence" value="ECO:0007669"/>
    <property type="project" value="UniProtKB-KW"/>
</dbReference>
<dbReference type="Proteomes" id="UP000315010">
    <property type="component" value="Unassembled WGS sequence"/>
</dbReference>
<feature type="compositionally biased region" description="Low complexity" evidence="11">
    <location>
        <begin position="104"/>
        <end position="116"/>
    </location>
</feature>
<evidence type="ECO:0000313" key="14">
    <source>
        <dbReference type="EMBL" id="TWT83425.1"/>
    </source>
</evidence>
<evidence type="ECO:0000256" key="9">
    <source>
        <dbReference type="ARBA" id="ARBA00023049"/>
    </source>
</evidence>
<dbReference type="AlphaFoldDB" id="A0A5C5Z852"/>
<keyword evidence="14" id="KW-0346">Stress response</keyword>
<feature type="domain" description="Peptidase M48" evidence="13">
    <location>
        <begin position="296"/>
        <end position="545"/>
    </location>
</feature>
<evidence type="ECO:0000256" key="3">
    <source>
        <dbReference type="ARBA" id="ARBA00022670"/>
    </source>
</evidence>
<feature type="transmembrane region" description="Helical" evidence="12">
    <location>
        <begin position="245"/>
        <end position="276"/>
    </location>
</feature>
<reference evidence="14 15" key="1">
    <citation type="submission" date="2019-02" db="EMBL/GenBank/DDBJ databases">
        <title>Deep-cultivation of Planctomycetes and their phenomic and genomic characterization uncovers novel biology.</title>
        <authorList>
            <person name="Wiegand S."/>
            <person name="Jogler M."/>
            <person name="Boedeker C."/>
            <person name="Pinto D."/>
            <person name="Vollmers J."/>
            <person name="Rivas-Marin E."/>
            <person name="Kohn T."/>
            <person name="Peeters S.H."/>
            <person name="Heuer A."/>
            <person name="Rast P."/>
            <person name="Oberbeckmann S."/>
            <person name="Bunk B."/>
            <person name="Jeske O."/>
            <person name="Meyerdierks A."/>
            <person name="Storesund J.E."/>
            <person name="Kallscheuer N."/>
            <person name="Luecker S."/>
            <person name="Lage O.M."/>
            <person name="Pohl T."/>
            <person name="Merkel B.J."/>
            <person name="Hornburger P."/>
            <person name="Mueller R.-W."/>
            <person name="Bruemmer F."/>
            <person name="Labrenz M."/>
            <person name="Spormann A.M."/>
            <person name="Op Den Camp H."/>
            <person name="Overmann J."/>
            <person name="Amann R."/>
            <person name="Jetten M.S.M."/>
            <person name="Mascher T."/>
            <person name="Medema M.H."/>
            <person name="Devos D.P."/>
            <person name="Kaster A.-K."/>
            <person name="Ovreas L."/>
            <person name="Rohde M."/>
            <person name="Galperin M.Y."/>
            <person name="Jogler C."/>
        </authorList>
    </citation>
    <scope>NUCLEOTIDE SEQUENCE [LARGE SCALE GENOMIC DNA]</scope>
    <source>
        <strain evidence="14 15">CA13</strain>
    </source>
</reference>
<dbReference type="PANTHER" id="PTHR43221">
    <property type="entry name" value="PROTEASE HTPX"/>
    <property type="match status" value="1"/>
</dbReference>
<keyword evidence="9" id="KW-0482">Metalloprotease</keyword>
<feature type="compositionally biased region" description="Pro residues" evidence="11">
    <location>
        <begin position="38"/>
        <end position="59"/>
    </location>
</feature>
<feature type="transmembrane region" description="Helical" evidence="12">
    <location>
        <begin position="413"/>
        <end position="436"/>
    </location>
</feature>
<keyword evidence="2" id="KW-1003">Cell membrane</keyword>
<feature type="region of interest" description="Disordered" evidence="11">
    <location>
        <begin position="33"/>
        <end position="141"/>
    </location>
</feature>
<evidence type="ECO:0000256" key="12">
    <source>
        <dbReference type="SAM" id="Phobius"/>
    </source>
</evidence>
<dbReference type="Gene3D" id="3.30.2010.10">
    <property type="entry name" value="Metalloproteases ('zincins'), catalytic domain"/>
    <property type="match status" value="1"/>
</dbReference>
<sequence>MIRFRCPACSHVLQAPDNAAGRRAKCTQCGKAILIPKPSSPKPPSPKPPSPKPPSPKPPSRSTKTNLTMAPPSMPSAISEASKSEASEFRTPATNAPEDKKALASRLAAKLAASALPTETSPLNPSDTLNPSEAFNPNDEPDDFFHALDAATATVDAAVKAQQKRHAAAISAKLTPSQIAGCFQGKFEPVSQAHSYGKTLIGTAGMMLLLPALFVLLVVIATIVMGWGLFTWMGSEPTGKLPNPFIVFGLIGLGLLLLAAWVPIFSMVFAVIATLFSGNRKSPETRTLTREEQPTMYEFVDQICKKLGAPAPSRIDLNCEFNASASFESGLLSFQNNDLVLTLGVPLIATQTADQLASVIAHEFGHFCQDTGMRVQYVLCNLNGWFMQSAIHKAYRDEVVAYAVSNSEAGSSVFGLLWAITYVIGYIGRYMMWWFAYAGHAISGNLSREMEFDADRYAIHLAGSKAFSDSQTLVQRYAVAYGVSISNLQMLYGQGILVDNIPRLVQHIGKTMPATTIDRIANATEKEQQDALDTHPPTRDRKQAAMALAKPGIVSVGRPAHDLIEQWTKLCENITLDFYSEVTGKKITTDNVTKLENILAAEHKLLLDKAD</sequence>
<comment type="cofactor">
    <cofactor evidence="1">
        <name>Zn(2+)</name>
        <dbReference type="ChEBI" id="CHEBI:29105"/>
    </cofactor>
</comment>
<evidence type="ECO:0000256" key="5">
    <source>
        <dbReference type="ARBA" id="ARBA00022723"/>
    </source>
</evidence>
<evidence type="ECO:0000256" key="1">
    <source>
        <dbReference type="ARBA" id="ARBA00001947"/>
    </source>
</evidence>
<comment type="caution">
    <text evidence="14">The sequence shown here is derived from an EMBL/GenBank/DDBJ whole genome shotgun (WGS) entry which is preliminary data.</text>
</comment>
<dbReference type="GO" id="GO:0006508">
    <property type="term" value="P:proteolysis"/>
    <property type="evidence" value="ECO:0007669"/>
    <property type="project" value="UniProtKB-KW"/>
</dbReference>
<keyword evidence="4 12" id="KW-0812">Transmembrane</keyword>
<evidence type="ECO:0000256" key="6">
    <source>
        <dbReference type="ARBA" id="ARBA00022801"/>
    </source>
</evidence>
<organism evidence="14 15">
    <name type="scientific">Novipirellula herctigrandis</name>
    <dbReference type="NCBI Taxonomy" id="2527986"/>
    <lineage>
        <taxon>Bacteria</taxon>
        <taxon>Pseudomonadati</taxon>
        <taxon>Planctomycetota</taxon>
        <taxon>Planctomycetia</taxon>
        <taxon>Pirellulales</taxon>
        <taxon>Pirellulaceae</taxon>
        <taxon>Novipirellula</taxon>
    </lineage>
</organism>
<dbReference type="PANTHER" id="PTHR43221:SF2">
    <property type="entry name" value="PROTEASE HTPX HOMOLOG"/>
    <property type="match status" value="1"/>
</dbReference>
<keyword evidence="7" id="KW-0862">Zinc</keyword>
<evidence type="ECO:0000256" key="11">
    <source>
        <dbReference type="SAM" id="MobiDB-lite"/>
    </source>
</evidence>
<evidence type="ECO:0000256" key="4">
    <source>
        <dbReference type="ARBA" id="ARBA00022692"/>
    </source>
</evidence>
<dbReference type="Pfam" id="PF01435">
    <property type="entry name" value="Peptidase_M48"/>
    <property type="match status" value="1"/>
</dbReference>
<dbReference type="InterPro" id="IPR050083">
    <property type="entry name" value="HtpX_protease"/>
</dbReference>
<proteinExistence type="predicted"/>
<evidence type="ECO:0000256" key="10">
    <source>
        <dbReference type="ARBA" id="ARBA00023136"/>
    </source>
</evidence>
<evidence type="ECO:0000313" key="15">
    <source>
        <dbReference type="Proteomes" id="UP000315010"/>
    </source>
</evidence>
<protein>
    <submittedName>
        <fullName evidence="14">Heat shock protein HtpX</fullName>
    </submittedName>
</protein>
<dbReference type="EMBL" id="SJPJ01000001">
    <property type="protein sequence ID" value="TWT83425.1"/>
    <property type="molecule type" value="Genomic_DNA"/>
</dbReference>
<name>A0A5C5Z852_9BACT</name>
<dbReference type="GO" id="GO:0004222">
    <property type="term" value="F:metalloendopeptidase activity"/>
    <property type="evidence" value="ECO:0007669"/>
    <property type="project" value="InterPro"/>
</dbReference>
<accession>A0A5C5Z852</accession>
<dbReference type="InterPro" id="IPR001915">
    <property type="entry name" value="Peptidase_M48"/>
</dbReference>
<keyword evidence="6" id="KW-0378">Hydrolase</keyword>
<evidence type="ECO:0000256" key="2">
    <source>
        <dbReference type="ARBA" id="ARBA00022475"/>
    </source>
</evidence>
<dbReference type="CDD" id="cd07328">
    <property type="entry name" value="M48_Ste24p_like"/>
    <property type="match status" value="1"/>
</dbReference>
<evidence type="ECO:0000256" key="8">
    <source>
        <dbReference type="ARBA" id="ARBA00022989"/>
    </source>
</evidence>
<keyword evidence="10 12" id="KW-0472">Membrane</keyword>
<evidence type="ECO:0000259" key="13">
    <source>
        <dbReference type="Pfam" id="PF01435"/>
    </source>
</evidence>
<gene>
    <name evidence="14" type="ORF">CA13_48900</name>
</gene>
<keyword evidence="15" id="KW-1185">Reference proteome</keyword>
<evidence type="ECO:0000256" key="7">
    <source>
        <dbReference type="ARBA" id="ARBA00022833"/>
    </source>
</evidence>
<feature type="transmembrane region" description="Helical" evidence="12">
    <location>
        <begin position="208"/>
        <end position="233"/>
    </location>
</feature>
<feature type="compositionally biased region" description="Polar residues" evidence="11">
    <location>
        <begin position="117"/>
        <end position="135"/>
    </location>
</feature>
<keyword evidence="8 12" id="KW-1133">Transmembrane helix</keyword>